<dbReference type="PATRIC" id="fig|28084.5.peg.2701"/>
<dbReference type="EMBL" id="LNXW01000013">
    <property type="protein sequence ID" value="KTC80480.1"/>
    <property type="molecule type" value="Genomic_DNA"/>
</dbReference>
<evidence type="ECO:0000313" key="5">
    <source>
        <dbReference type="Proteomes" id="UP000277577"/>
    </source>
</evidence>
<sequence>MLSKSERFKQWRGSQFEKEQNILDSAMLISDYASSVDNLEVIKTNAEKKYQDFNQYKMRSWGIIAFVKLFIDEAIDQLPETASKERKILTNSSMIVSTLFENWKNNTKENVLTLIRNIEKLLSLDTQPFTDKNHYKTFMFSSYLLCHLIKVAIAHIDWKAKLVISTFFDLSEIESKIDLFLYQIEEKMERLNHPEQAVKKANVADSLKPVKELLKERYLKVLGISPLINAKPTRTGALHQRRGPETTRLLPAEVKQENQNIFKSLIELEAEIEKVSSGIFSIYESRKKKVELDEKIEKVSQLLVALDENDKKIIGRKDFLDFIEEHEKLYQFLLENTEDSQKQQLLDKISQLNASLESPNLSSGAIQGISWMATPLTVVYRTTTPQAVQEAIGSTLPATLDGACKRELKALANACLLDLQNKLKKKESQIAAINNRFFNRDASLRLWLASESFEQLEALQKANDLMKDAVQASCNLLTSIKQNALFLNKLRQSSQTLDEFVQLHDGFFVKICNFLAQYFAFFKTETAKMIDDAIVLKAKVDGLAGEYQRAVEQGVRQIEYTPNLDAPVKSHIKSQFTGDIQEIIQEKKNNLNPNKRTVRLMMINLSRLFVEKSQPLKQEPNKNELHEEESVLVCSVTS</sequence>
<dbReference type="EMBL" id="LR134173">
    <property type="protein sequence ID" value="VEB39243.1"/>
    <property type="molecule type" value="Genomic_DNA"/>
</dbReference>
<name>A0A0W0SAW6_9GAMM</name>
<keyword evidence="1" id="KW-0175">Coiled coil</keyword>
<reference evidence="2 4" key="1">
    <citation type="submission" date="2015-11" db="EMBL/GenBank/DDBJ databases">
        <title>Genomic analysis of 38 Legionella species identifies large and diverse effector repertoires.</title>
        <authorList>
            <person name="Burstein D."/>
            <person name="Amaro F."/>
            <person name="Zusman T."/>
            <person name="Lifshitz Z."/>
            <person name="Cohen O."/>
            <person name="Gilbert J.A."/>
            <person name="Pupko T."/>
            <person name="Shuman H.A."/>
            <person name="Segal G."/>
        </authorList>
    </citation>
    <scope>NUCLEOTIDE SEQUENCE [LARGE SCALE GENOMIC DNA]</scope>
    <source>
        <strain evidence="2 4">ORW</strain>
    </source>
</reference>
<accession>A0A0W0SAW6</accession>
<protein>
    <submittedName>
        <fullName evidence="2 3">Purine NTPase</fullName>
    </submittedName>
</protein>
<gene>
    <name evidence="2" type="ORF">Lche_2500</name>
    <name evidence="3" type="ORF">NCTC11976_03146</name>
</gene>
<evidence type="ECO:0000256" key="1">
    <source>
        <dbReference type="SAM" id="Coils"/>
    </source>
</evidence>
<feature type="coiled-coil region" evidence="1">
    <location>
        <begin position="289"/>
        <end position="343"/>
    </location>
</feature>
<reference evidence="3 5" key="2">
    <citation type="submission" date="2018-12" db="EMBL/GenBank/DDBJ databases">
        <authorList>
            <consortium name="Pathogen Informatics"/>
        </authorList>
    </citation>
    <scope>NUCLEOTIDE SEQUENCE [LARGE SCALE GENOMIC DNA]</scope>
    <source>
        <strain evidence="3 5">NCTC11976</strain>
    </source>
</reference>
<proteinExistence type="predicted"/>
<dbReference type="RefSeq" id="WP_028379774.1">
    <property type="nucleotide sequence ID" value="NZ_CAAAIT010000001.1"/>
</dbReference>
<dbReference type="Proteomes" id="UP000277577">
    <property type="component" value="Chromosome"/>
</dbReference>
<dbReference type="STRING" id="28084.Lche_2500"/>
<evidence type="ECO:0000313" key="2">
    <source>
        <dbReference type="EMBL" id="KTC80480.1"/>
    </source>
</evidence>
<keyword evidence="5" id="KW-1185">Reference proteome</keyword>
<dbReference type="AlphaFoldDB" id="A0A0W0SAW6"/>
<evidence type="ECO:0000313" key="4">
    <source>
        <dbReference type="Proteomes" id="UP000054921"/>
    </source>
</evidence>
<organism evidence="2 4">
    <name type="scientific">Legionella cherrii</name>
    <dbReference type="NCBI Taxonomy" id="28084"/>
    <lineage>
        <taxon>Bacteria</taxon>
        <taxon>Pseudomonadati</taxon>
        <taxon>Pseudomonadota</taxon>
        <taxon>Gammaproteobacteria</taxon>
        <taxon>Legionellales</taxon>
        <taxon>Legionellaceae</taxon>
        <taxon>Legionella</taxon>
    </lineage>
</organism>
<evidence type="ECO:0000313" key="3">
    <source>
        <dbReference type="EMBL" id="VEB39243.1"/>
    </source>
</evidence>
<dbReference type="Proteomes" id="UP000054921">
    <property type="component" value="Unassembled WGS sequence"/>
</dbReference>
<dbReference type="OrthoDB" id="5631848at2"/>